<comment type="similarity">
    <text evidence="1">Belongs to the beta type-B retroviral polymerase family. HERV class-II K(HML-2) pol subfamily.</text>
</comment>
<dbReference type="EMBL" id="JAUCMX010000021">
    <property type="protein sequence ID" value="KAK3514245.1"/>
    <property type="molecule type" value="Genomic_DNA"/>
</dbReference>
<dbReference type="InterPro" id="IPR043128">
    <property type="entry name" value="Rev_trsase/Diguanyl_cyclase"/>
</dbReference>
<reference evidence="4" key="1">
    <citation type="submission" date="2023-06" db="EMBL/GenBank/DDBJ databases">
        <title>Male Hemibagrus guttatus genome.</title>
        <authorList>
            <person name="Bian C."/>
        </authorList>
    </citation>
    <scope>NUCLEOTIDE SEQUENCE</scope>
    <source>
        <strain evidence="4">Male_cb2023</strain>
        <tissue evidence="4">Muscle</tissue>
    </source>
</reference>
<feature type="domain" description="Reverse transcriptase" evidence="3">
    <location>
        <begin position="272"/>
        <end position="531"/>
    </location>
</feature>
<keyword evidence="5" id="KW-1185">Reference proteome</keyword>
<gene>
    <name evidence="4" type="ORF">QTP70_011238</name>
</gene>
<comment type="caution">
    <text evidence="4">The sequence shown here is derived from an EMBL/GenBank/DDBJ whole genome shotgun (WGS) entry which is preliminary data.</text>
</comment>
<sequence>MERRKVDILCVQETRWKGSKARSIGAGFKLFYYGVDSKRNGVGVVLKEEFVRNVLEVKRVSDRVMSLKLEIEGVMLNVVSGYAPQVGCELEEKERFWSELDEVMESIPTGERVVIGADFNGHVGEGNTGDEEVMGKFGVKERNLEGQMVVDFAKRMDMGVVNTYFQKREEHRVTYKSGGRSTQVDYTSEESVQRRWKEYFEELMNEENERKKRVEGVNSVEQKVDKIRKDEVRKALKRMKSGKAVGPDDIPVEVWKCLGEAAVEFLTSLFNRVLESERMPEEWRRSVLVPIFKNKGDVQSCSNYRGIKLMSHTMKLWERVVEARLRKVVEICEQQYGFMPRKSTTDAIFALRILMEKYRDGQRELHCVFVDLEKAYDRVPREELWYCMRKSGVAEKYVRVVQDMYERSRTVVRCAVGQTEEFNVEVGLHQGSALSPFLFAIVMDQLSEEVRQESPWTMMFADDIVICSESREQVEENLERWRFALERRGMKVSRSKTEYMCVNEREGSGTVRLQGEEVKKVQEFKYLGSTVQSNGECGKEVKKRVQAGWNGWRKVWGVLCDRKISARIKGKVYRTVVRAAMLYGLETVSLRKRQESELEVAELKMLRFSLGVTRLDRIRNEYIRGTAHVGRLGDKVREARLRWFGHVQRRESEYIGRRMLDMELPGRRQRGRPKRRYMDGINEDMKLVGASVEDAEDRDRWRAMIRCGDP</sequence>
<dbReference type="Gene3D" id="3.30.70.270">
    <property type="match status" value="1"/>
</dbReference>
<dbReference type="CDD" id="cd09076">
    <property type="entry name" value="L1-EN"/>
    <property type="match status" value="1"/>
</dbReference>
<dbReference type="SUPFAM" id="SSF56672">
    <property type="entry name" value="DNA/RNA polymerases"/>
    <property type="match status" value="1"/>
</dbReference>
<dbReference type="InterPro" id="IPR000477">
    <property type="entry name" value="RT_dom"/>
</dbReference>
<dbReference type="CDD" id="cd01650">
    <property type="entry name" value="RT_nLTR_like"/>
    <property type="match status" value="1"/>
</dbReference>
<accession>A0AAE0UPT9</accession>
<dbReference type="PANTHER" id="PTHR47027:SF28">
    <property type="entry name" value="ENDONUCLEASE-REVERSE TRANSCRIPTASE"/>
    <property type="match status" value="1"/>
</dbReference>
<dbReference type="SUPFAM" id="SSF56219">
    <property type="entry name" value="DNase I-like"/>
    <property type="match status" value="1"/>
</dbReference>
<evidence type="ECO:0000313" key="4">
    <source>
        <dbReference type="EMBL" id="KAK3514245.1"/>
    </source>
</evidence>
<name>A0AAE0UPT9_9TELE</name>
<dbReference type="Pfam" id="PF00078">
    <property type="entry name" value="RVT_1"/>
    <property type="match status" value="1"/>
</dbReference>
<dbReference type="Gene3D" id="3.60.10.10">
    <property type="entry name" value="Endonuclease/exonuclease/phosphatase"/>
    <property type="match status" value="1"/>
</dbReference>
<evidence type="ECO:0000256" key="2">
    <source>
        <dbReference type="ARBA" id="ARBA00012180"/>
    </source>
</evidence>
<dbReference type="GO" id="GO:0004523">
    <property type="term" value="F:RNA-DNA hybrid ribonuclease activity"/>
    <property type="evidence" value="ECO:0007669"/>
    <property type="project" value="UniProtKB-EC"/>
</dbReference>
<protein>
    <recommendedName>
        <fullName evidence="2">ribonuclease H</fullName>
        <ecNumber evidence="2">3.1.26.4</ecNumber>
    </recommendedName>
</protein>
<organism evidence="4 5">
    <name type="scientific">Hemibagrus guttatus</name>
    <dbReference type="NCBI Taxonomy" id="175788"/>
    <lineage>
        <taxon>Eukaryota</taxon>
        <taxon>Metazoa</taxon>
        <taxon>Chordata</taxon>
        <taxon>Craniata</taxon>
        <taxon>Vertebrata</taxon>
        <taxon>Euteleostomi</taxon>
        <taxon>Actinopterygii</taxon>
        <taxon>Neopterygii</taxon>
        <taxon>Teleostei</taxon>
        <taxon>Ostariophysi</taxon>
        <taxon>Siluriformes</taxon>
        <taxon>Bagridae</taxon>
        <taxon>Hemibagrus</taxon>
    </lineage>
</organism>
<dbReference type="AlphaFoldDB" id="A0AAE0UPT9"/>
<dbReference type="InterPro" id="IPR036691">
    <property type="entry name" value="Endo/exonu/phosph_ase_sf"/>
</dbReference>
<dbReference type="Proteomes" id="UP001274896">
    <property type="component" value="Unassembled WGS sequence"/>
</dbReference>
<proteinExistence type="inferred from homology"/>
<dbReference type="EC" id="3.1.26.4" evidence="2"/>
<dbReference type="PROSITE" id="PS50878">
    <property type="entry name" value="RT_POL"/>
    <property type="match status" value="1"/>
</dbReference>
<dbReference type="InterPro" id="IPR043502">
    <property type="entry name" value="DNA/RNA_pol_sf"/>
</dbReference>
<dbReference type="PANTHER" id="PTHR47027">
    <property type="entry name" value="REVERSE TRANSCRIPTASE DOMAIN-CONTAINING PROTEIN"/>
    <property type="match status" value="1"/>
</dbReference>
<evidence type="ECO:0000313" key="5">
    <source>
        <dbReference type="Proteomes" id="UP001274896"/>
    </source>
</evidence>
<evidence type="ECO:0000259" key="3">
    <source>
        <dbReference type="PROSITE" id="PS50878"/>
    </source>
</evidence>
<evidence type="ECO:0000256" key="1">
    <source>
        <dbReference type="ARBA" id="ARBA00010879"/>
    </source>
</evidence>